<keyword evidence="2" id="KW-1133">Transmembrane helix</keyword>
<name>A0A2G5HE05_CERBT</name>
<dbReference type="Proteomes" id="UP000230605">
    <property type="component" value="Chromosome 9"/>
</dbReference>
<reference evidence="4 6" key="2">
    <citation type="submission" date="2023-09" db="EMBL/GenBank/DDBJ databases">
        <title>Complete-Gapless Cercospora beticola genome.</title>
        <authorList>
            <person name="Wyatt N.A."/>
            <person name="Spanner R.E."/>
            <person name="Bolton M.D."/>
        </authorList>
    </citation>
    <scope>NUCLEOTIDE SEQUENCE [LARGE SCALE GENOMIC DNA]</scope>
    <source>
        <strain evidence="4">Cb09-40</strain>
    </source>
</reference>
<dbReference type="EMBL" id="CP134192">
    <property type="protein sequence ID" value="WPB07710.1"/>
    <property type="molecule type" value="Genomic_DNA"/>
</dbReference>
<feature type="region of interest" description="Disordered" evidence="1">
    <location>
        <begin position="122"/>
        <end position="151"/>
    </location>
</feature>
<evidence type="ECO:0000313" key="3">
    <source>
        <dbReference type="EMBL" id="PIA90784.1"/>
    </source>
</evidence>
<evidence type="ECO:0000313" key="5">
    <source>
        <dbReference type="Proteomes" id="UP000230605"/>
    </source>
</evidence>
<dbReference type="Proteomes" id="UP001302367">
    <property type="component" value="Chromosome 9"/>
</dbReference>
<evidence type="ECO:0000256" key="1">
    <source>
        <dbReference type="SAM" id="MobiDB-lite"/>
    </source>
</evidence>
<evidence type="ECO:0000313" key="6">
    <source>
        <dbReference type="Proteomes" id="UP001302367"/>
    </source>
</evidence>
<reference evidence="3 5" key="1">
    <citation type="submission" date="2015-10" db="EMBL/GenBank/DDBJ databases">
        <title>The cercosporin biosynthetic gene cluster was horizontally transferred to several fungal lineages and shown to be expanded in Cercospora beticola based on microsynteny with recipient genomes.</title>
        <authorList>
            <person name="De Jonge R."/>
            <person name="Ebert M.K."/>
            <person name="Suttle J.C."/>
            <person name="Jurick Ii W.M."/>
            <person name="Secor G.A."/>
            <person name="Thomma B.P."/>
            <person name="Van De Peer Y."/>
            <person name="Bolton M.D."/>
        </authorList>
    </citation>
    <scope>NUCLEOTIDE SEQUENCE [LARGE SCALE GENOMIC DNA]</scope>
    <source>
        <strain evidence="3 5">09-40</strain>
    </source>
</reference>
<protein>
    <submittedName>
        <fullName evidence="3">Uncharacterized protein</fullName>
    </submittedName>
</protein>
<feature type="transmembrane region" description="Helical" evidence="2">
    <location>
        <begin position="529"/>
        <end position="547"/>
    </location>
</feature>
<feature type="compositionally biased region" description="Acidic residues" evidence="1">
    <location>
        <begin position="246"/>
        <end position="259"/>
    </location>
</feature>
<feature type="compositionally biased region" description="Polar residues" evidence="1">
    <location>
        <begin position="229"/>
        <end position="244"/>
    </location>
</feature>
<dbReference type="AlphaFoldDB" id="A0A2G5HE05"/>
<evidence type="ECO:0000256" key="2">
    <source>
        <dbReference type="SAM" id="Phobius"/>
    </source>
</evidence>
<dbReference type="OrthoDB" id="3647806at2759"/>
<organism evidence="3 5">
    <name type="scientific">Cercospora beticola</name>
    <name type="common">Sugarbeet leaf spot fungus</name>
    <dbReference type="NCBI Taxonomy" id="122368"/>
    <lineage>
        <taxon>Eukaryota</taxon>
        <taxon>Fungi</taxon>
        <taxon>Dikarya</taxon>
        <taxon>Ascomycota</taxon>
        <taxon>Pezizomycotina</taxon>
        <taxon>Dothideomycetes</taxon>
        <taxon>Dothideomycetidae</taxon>
        <taxon>Mycosphaerellales</taxon>
        <taxon>Mycosphaerellaceae</taxon>
        <taxon>Cercospora</taxon>
    </lineage>
</organism>
<keyword evidence="6" id="KW-1185">Reference proteome</keyword>
<evidence type="ECO:0000313" key="4">
    <source>
        <dbReference type="EMBL" id="WPB07710.1"/>
    </source>
</evidence>
<accession>A0A2G5HE05</accession>
<sequence>MSNELPASNAVPPLPKIDPLIMRPVTKGSQQVAASSDKAMAHLTRAANEEDLYQWSRQLSSSIPRETLKKARKVVGAGVDSTEFRDFVQAHHISSKPVEVVHDSPAGSDSQGSDYCIQSALPPVDPRPATGATNVVKREKSTGGRAPRKVTEAEASYWWSGMTVEEYEQSLTKVTTEVEEEEHHANREEEDQQDEEEDFENEEDEVVIITGDEDTKSSWTLPTPEKSENSVSSAPSIDSEQAQNAAEEDTSEQVEDSIAEEVSTPTFEQWADQHGLDLDDELADLARSGVNFNGKLLELDSRTGVYHSRIPNEIDFTYTPNGSTTEVAFILNDSGSIANARSFCETSPNAHETLVYPWHNPLLVRVQYHKPSTVFPDWPIGLAFAETSARTLGDLVEIALAMRLGAGKWKAKGFNYEWTEAMVKKAREEGMMHLLGSVVYSRWAQGDPEEDAALDAELFGGMNEDAKQLQEAVKSQEKAVDAEQGEVAKDGAEQTAEEVAAGQSVEAELPETDLEQDAAAQDIASEAKMVMLAGVLGLLLTAYMILYC</sequence>
<gene>
    <name evidence="3" type="ORF">CB0940_10944</name>
    <name evidence="4" type="ORF">RHO25_012372</name>
</gene>
<keyword evidence="2" id="KW-0812">Transmembrane</keyword>
<feature type="compositionally biased region" description="Acidic residues" evidence="1">
    <location>
        <begin position="188"/>
        <end position="206"/>
    </location>
</feature>
<keyword evidence="2" id="KW-0472">Membrane</keyword>
<proteinExistence type="predicted"/>
<dbReference type="EMBL" id="LKMD01000107">
    <property type="protein sequence ID" value="PIA90784.1"/>
    <property type="molecule type" value="Genomic_DNA"/>
</dbReference>
<feature type="region of interest" description="Disordered" evidence="1">
    <location>
        <begin position="170"/>
        <end position="262"/>
    </location>
</feature>